<gene>
    <name evidence="1" type="ORF">ENW55_01685</name>
</gene>
<proteinExistence type="predicted"/>
<dbReference type="AlphaFoldDB" id="A0A832I530"/>
<dbReference type="EMBL" id="DTKQ01000013">
    <property type="protein sequence ID" value="HGZ78681.1"/>
    <property type="molecule type" value="Genomic_DNA"/>
</dbReference>
<organism evidence="1">
    <name type="scientific">Pseudothermotoga hypogea</name>
    <dbReference type="NCBI Taxonomy" id="57487"/>
    <lineage>
        <taxon>Bacteria</taxon>
        <taxon>Thermotogati</taxon>
        <taxon>Thermotogota</taxon>
        <taxon>Thermotogae</taxon>
        <taxon>Thermotogales</taxon>
        <taxon>Thermotogaceae</taxon>
        <taxon>Pseudothermotoga</taxon>
    </lineage>
</organism>
<name>A0A832I530_9THEM</name>
<comment type="caution">
    <text evidence="1">The sequence shown here is derived from an EMBL/GenBank/DDBJ whole genome shotgun (WGS) entry which is preliminary data.</text>
</comment>
<evidence type="ECO:0000313" key="1">
    <source>
        <dbReference type="EMBL" id="HGZ78681.1"/>
    </source>
</evidence>
<protein>
    <submittedName>
        <fullName evidence="1">Uncharacterized protein</fullName>
    </submittedName>
</protein>
<sequence length="76" mass="8671">MLIVDSFDVPPDEENVVSFIFEWIAGKDNPKEEPEGFKFDVRTSLNRVGCRVDVTENGFCLAFDVSGELRILEKYP</sequence>
<accession>A0A832I530</accession>
<reference evidence="1" key="1">
    <citation type="journal article" date="2020" name="mSystems">
        <title>Genome- and Community-Level Interaction Insights into Carbon Utilization and Element Cycling Functions of Hydrothermarchaeota in Hydrothermal Sediment.</title>
        <authorList>
            <person name="Zhou Z."/>
            <person name="Liu Y."/>
            <person name="Xu W."/>
            <person name="Pan J."/>
            <person name="Luo Z.H."/>
            <person name="Li M."/>
        </authorList>
    </citation>
    <scope>NUCLEOTIDE SEQUENCE [LARGE SCALE GENOMIC DNA]</scope>
    <source>
        <strain evidence="1">SpSt-86</strain>
    </source>
</reference>